<dbReference type="CDD" id="cd01949">
    <property type="entry name" value="GGDEF"/>
    <property type="match status" value="1"/>
</dbReference>
<dbReference type="GO" id="GO:0043709">
    <property type="term" value="P:cell adhesion involved in single-species biofilm formation"/>
    <property type="evidence" value="ECO:0007669"/>
    <property type="project" value="TreeGrafter"/>
</dbReference>
<protein>
    <recommendedName>
        <fullName evidence="2">GGDEF domain-containing protein</fullName>
    </recommendedName>
</protein>
<evidence type="ECO:0000256" key="1">
    <source>
        <dbReference type="SAM" id="Phobius"/>
    </source>
</evidence>
<dbReference type="RefSeq" id="WP_076705855.1">
    <property type="nucleotide sequence ID" value="NZ_MRDE01000083.1"/>
</dbReference>
<feature type="transmembrane region" description="Helical" evidence="1">
    <location>
        <begin position="152"/>
        <end position="173"/>
    </location>
</feature>
<feature type="transmembrane region" description="Helical" evidence="1">
    <location>
        <begin position="6"/>
        <end position="25"/>
    </location>
</feature>
<dbReference type="PROSITE" id="PS50887">
    <property type="entry name" value="GGDEF"/>
    <property type="match status" value="1"/>
</dbReference>
<keyword evidence="1" id="KW-0472">Membrane</keyword>
<proteinExistence type="predicted"/>
<dbReference type="NCBIfam" id="TIGR00254">
    <property type="entry name" value="GGDEF"/>
    <property type="match status" value="1"/>
</dbReference>
<feature type="transmembrane region" description="Helical" evidence="1">
    <location>
        <begin position="37"/>
        <end position="55"/>
    </location>
</feature>
<dbReference type="InterPro" id="IPR043128">
    <property type="entry name" value="Rev_trsase/Diguanyl_cyclase"/>
</dbReference>
<gene>
    <name evidence="3" type="ORF">BKD30_14855</name>
</gene>
<feature type="transmembrane region" description="Helical" evidence="1">
    <location>
        <begin position="91"/>
        <end position="109"/>
    </location>
</feature>
<feature type="transmembrane region" description="Helical" evidence="1">
    <location>
        <begin position="61"/>
        <end position="82"/>
    </location>
</feature>
<dbReference type="SMART" id="SM00267">
    <property type="entry name" value="GGDEF"/>
    <property type="match status" value="1"/>
</dbReference>
<dbReference type="InterPro" id="IPR050469">
    <property type="entry name" value="Diguanylate_Cyclase"/>
</dbReference>
<evidence type="ECO:0000313" key="3">
    <source>
        <dbReference type="EMBL" id="OMH22987.1"/>
    </source>
</evidence>
<dbReference type="GO" id="GO:1902201">
    <property type="term" value="P:negative regulation of bacterial-type flagellum-dependent cell motility"/>
    <property type="evidence" value="ECO:0007669"/>
    <property type="project" value="TreeGrafter"/>
</dbReference>
<dbReference type="PANTHER" id="PTHR45138">
    <property type="entry name" value="REGULATORY COMPONENTS OF SENSORY TRANSDUCTION SYSTEM"/>
    <property type="match status" value="1"/>
</dbReference>
<dbReference type="Proteomes" id="UP000187085">
    <property type="component" value="Unassembled WGS sequence"/>
</dbReference>
<dbReference type="SUPFAM" id="SSF55073">
    <property type="entry name" value="Nucleotide cyclase"/>
    <property type="match status" value="1"/>
</dbReference>
<evidence type="ECO:0000259" key="2">
    <source>
        <dbReference type="PROSITE" id="PS50887"/>
    </source>
</evidence>
<comment type="caution">
    <text evidence="3">The sequence shown here is derived from an EMBL/GenBank/DDBJ whole genome shotgun (WGS) entry which is preliminary data.</text>
</comment>
<keyword evidence="1" id="KW-0812">Transmembrane</keyword>
<dbReference type="InterPro" id="IPR000160">
    <property type="entry name" value="GGDEF_dom"/>
</dbReference>
<dbReference type="GO" id="GO:0052621">
    <property type="term" value="F:diguanylate cyclase activity"/>
    <property type="evidence" value="ECO:0007669"/>
    <property type="project" value="TreeGrafter"/>
</dbReference>
<name>A0A1R1L618_9MICC</name>
<evidence type="ECO:0000313" key="4">
    <source>
        <dbReference type="Proteomes" id="UP000187085"/>
    </source>
</evidence>
<feature type="transmembrane region" description="Helical" evidence="1">
    <location>
        <begin position="121"/>
        <end position="140"/>
    </location>
</feature>
<keyword evidence="1" id="KW-1133">Transmembrane helix</keyword>
<feature type="domain" description="GGDEF" evidence="2">
    <location>
        <begin position="250"/>
        <end position="382"/>
    </location>
</feature>
<dbReference type="Gene3D" id="3.30.70.270">
    <property type="match status" value="1"/>
</dbReference>
<dbReference type="EMBL" id="MRDE01000083">
    <property type="protein sequence ID" value="OMH22987.1"/>
    <property type="molecule type" value="Genomic_DNA"/>
</dbReference>
<dbReference type="Pfam" id="PF00990">
    <property type="entry name" value="GGDEF"/>
    <property type="match status" value="1"/>
</dbReference>
<reference evidence="3 4" key="1">
    <citation type="submission" date="2016-12" db="EMBL/GenBank/DDBJ databases">
        <title>Draft genome of Tersicoccus phoenicis 1P05MA.</title>
        <authorList>
            <person name="Nakajima Y."/>
            <person name="Yoshizawa S."/>
            <person name="Nakamura K."/>
            <person name="Ogura Y."/>
            <person name="Hayashi T."/>
            <person name="Kogure K."/>
        </authorList>
    </citation>
    <scope>NUCLEOTIDE SEQUENCE [LARGE SCALE GENOMIC DNA]</scope>
    <source>
        <strain evidence="3 4">1p05MA</strain>
    </source>
</reference>
<sequence>MLLDKTTVLVVLAVLSFAKLVIFYVDSYRRTRTDVARWWCASVAGFCVASVSYAIGDLQNVAWLVATGAGVMAVASGCMWIGTRCLRGRPAVIWPLPVVGLVTTFFSLFGRSVGEAAIGQFVWLTAMGLGIAGAAVELRIRHTATWREIRSFAVVSTLAAGYYLLRAVGVVLLGPTDPLFLAVFGTGVSFLVAIVLLVSATWVMTELNNTQRTAVLREQATLDGLTGLLNRTRFLERAESLLRRSRDSNTVVSVVMSDLDRFKAINDEFGHLTGDAVLQAFGDACRLTVRSSDLVGRYGGEEFIMLLPSSNAAEAVRVADRINVVLAGTGPLRGTGRVATASFGIADTSAGTTSLTELIGRADRALYAAKAQGRNRSMIVDDQVA</sequence>
<accession>A0A1R1L618</accession>
<dbReference type="OrthoDB" id="23692at2"/>
<dbReference type="STRING" id="554083.BKD30_14855"/>
<dbReference type="GO" id="GO:0005886">
    <property type="term" value="C:plasma membrane"/>
    <property type="evidence" value="ECO:0007669"/>
    <property type="project" value="TreeGrafter"/>
</dbReference>
<dbReference type="FunFam" id="3.30.70.270:FF:000001">
    <property type="entry name" value="Diguanylate cyclase domain protein"/>
    <property type="match status" value="1"/>
</dbReference>
<keyword evidence="4" id="KW-1185">Reference proteome</keyword>
<dbReference type="AlphaFoldDB" id="A0A1R1L618"/>
<dbReference type="InterPro" id="IPR029787">
    <property type="entry name" value="Nucleotide_cyclase"/>
</dbReference>
<organism evidence="3 4">
    <name type="scientific">Tersicoccus phoenicis</name>
    <dbReference type="NCBI Taxonomy" id="554083"/>
    <lineage>
        <taxon>Bacteria</taxon>
        <taxon>Bacillati</taxon>
        <taxon>Actinomycetota</taxon>
        <taxon>Actinomycetes</taxon>
        <taxon>Micrococcales</taxon>
        <taxon>Micrococcaceae</taxon>
        <taxon>Tersicoccus</taxon>
    </lineage>
</organism>
<dbReference type="PANTHER" id="PTHR45138:SF9">
    <property type="entry name" value="DIGUANYLATE CYCLASE DGCM-RELATED"/>
    <property type="match status" value="1"/>
</dbReference>
<feature type="transmembrane region" description="Helical" evidence="1">
    <location>
        <begin position="179"/>
        <end position="203"/>
    </location>
</feature>